<comment type="cofactor">
    <cofactor evidence="1">
        <name>Zn(2+)</name>
        <dbReference type="ChEBI" id="CHEBI:29105"/>
    </cofactor>
</comment>
<accession>A0ABS5RJU7</accession>
<dbReference type="PANTHER" id="PTHR35864">
    <property type="entry name" value="ZINC METALLOPROTEASE MJ0611-RELATED"/>
    <property type="match status" value="1"/>
</dbReference>
<evidence type="ECO:0000256" key="4">
    <source>
        <dbReference type="ARBA" id="ARBA00022475"/>
    </source>
</evidence>
<evidence type="ECO:0000313" key="15">
    <source>
        <dbReference type="Proteomes" id="UP001519535"/>
    </source>
</evidence>
<reference evidence="14 15" key="1">
    <citation type="submission" date="2021-05" db="EMBL/GenBank/DDBJ databases">
        <title>Mycobacterium acidophilum sp. nov., an extremely acid-tolerant member of the genus Mycobacterium.</title>
        <authorList>
            <person name="Xia J."/>
        </authorList>
    </citation>
    <scope>NUCLEOTIDE SEQUENCE [LARGE SCALE GENOMIC DNA]</scope>
    <source>
        <strain evidence="14 15">M1</strain>
    </source>
</reference>
<evidence type="ECO:0000256" key="12">
    <source>
        <dbReference type="ARBA" id="ARBA00023136"/>
    </source>
</evidence>
<organism evidence="14 15">
    <name type="scientific">Mycolicibacter acidiphilus</name>
    <dbReference type="NCBI Taxonomy" id="2835306"/>
    <lineage>
        <taxon>Bacteria</taxon>
        <taxon>Bacillati</taxon>
        <taxon>Actinomycetota</taxon>
        <taxon>Actinomycetes</taxon>
        <taxon>Mycobacteriales</taxon>
        <taxon>Mycobacteriaceae</taxon>
        <taxon>Mycolicibacter</taxon>
    </lineage>
</organism>
<feature type="transmembrane region" description="Helical" evidence="13">
    <location>
        <begin position="168"/>
        <end position="189"/>
    </location>
</feature>
<keyword evidence="8" id="KW-0378">Hydrolase</keyword>
<dbReference type="CDD" id="cd06158">
    <property type="entry name" value="S2P-M50_like_1"/>
    <property type="match status" value="1"/>
</dbReference>
<name>A0ABS5RJU7_9MYCO</name>
<keyword evidence="11" id="KW-0482">Metalloprotease</keyword>
<keyword evidence="9" id="KW-0862">Zinc</keyword>
<evidence type="ECO:0000256" key="6">
    <source>
        <dbReference type="ARBA" id="ARBA00022692"/>
    </source>
</evidence>
<evidence type="ECO:0000256" key="9">
    <source>
        <dbReference type="ARBA" id="ARBA00022833"/>
    </source>
</evidence>
<keyword evidence="12 13" id="KW-0472">Membrane</keyword>
<evidence type="ECO:0000256" key="5">
    <source>
        <dbReference type="ARBA" id="ARBA00022670"/>
    </source>
</evidence>
<evidence type="ECO:0000256" key="3">
    <source>
        <dbReference type="ARBA" id="ARBA00007931"/>
    </source>
</evidence>
<comment type="similarity">
    <text evidence="3">Belongs to the peptidase M50B family.</text>
</comment>
<proteinExistence type="inferred from homology"/>
<feature type="transmembrane region" description="Helical" evidence="13">
    <location>
        <begin position="138"/>
        <end position="162"/>
    </location>
</feature>
<evidence type="ECO:0000256" key="11">
    <source>
        <dbReference type="ARBA" id="ARBA00023049"/>
    </source>
</evidence>
<evidence type="ECO:0000256" key="7">
    <source>
        <dbReference type="ARBA" id="ARBA00022723"/>
    </source>
</evidence>
<dbReference type="GO" id="GO:0006508">
    <property type="term" value="P:proteolysis"/>
    <property type="evidence" value="ECO:0007669"/>
    <property type="project" value="UniProtKB-KW"/>
</dbReference>
<keyword evidence="5 14" id="KW-0645">Protease</keyword>
<evidence type="ECO:0000256" key="8">
    <source>
        <dbReference type="ARBA" id="ARBA00022801"/>
    </source>
</evidence>
<evidence type="ECO:0000256" key="10">
    <source>
        <dbReference type="ARBA" id="ARBA00022989"/>
    </source>
</evidence>
<evidence type="ECO:0000313" key="14">
    <source>
        <dbReference type="EMBL" id="MBS9534479.1"/>
    </source>
</evidence>
<dbReference type="PANTHER" id="PTHR35864:SF1">
    <property type="entry name" value="ZINC METALLOPROTEASE YWHC-RELATED"/>
    <property type="match status" value="1"/>
</dbReference>
<sequence>MSGTGCWSARFVAVSAHPVRPSPIFLGLIALTALGGVLAWRAADEVHGLAYTGVFVFVIAGWLVSLCLHEFGHAYTAWRFGDHGVAMRGYLTLNPLHYSHPGLSLVLPLVVIALGGIGLPGGAVFVQTGFMTPRRQSIVSMAGPAANLVLGVALLISTQVFYDPAHPVFFSALAFLGFLQLTALVLNLLPIPGLDGYGALQPHLSPATRRAVQPFERWGLLVVLVLLISSPAINRWFFSLVLWFFDLFGVPRMLVSWGMSLTQFWNAWL</sequence>
<dbReference type="GO" id="GO:0008233">
    <property type="term" value="F:peptidase activity"/>
    <property type="evidence" value="ECO:0007669"/>
    <property type="project" value="UniProtKB-KW"/>
</dbReference>
<dbReference type="RefSeq" id="WP_214093348.1">
    <property type="nucleotide sequence ID" value="NZ_JAHCLR010000023.1"/>
</dbReference>
<gene>
    <name evidence="14" type="ORF">KIH27_12870</name>
</gene>
<evidence type="ECO:0000256" key="13">
    <source>
        <dbReference type="SAM" id="Phobius"/>
    </source>
</evidence>
<dbReference type="Proteomes" id="UP001519535">
    <property type="component" value="Unassembled WGS sequence"/>
</dbReference>
<feature type="transmembrane region" description="Helical" evidence="13">
    <location>
        <begin position="24"/>
        <end position="42"/>
    </location>
</feature>
<keyword evidence="10 13" id="KW-1133">Transmembrane helix</keyword>
<keyword evidence="6 13" id="KW-0812">Transmembrane</keyword>
<feature type="transmembrane region" description="Helical" evidence="13">
    <location>
        <begin position="105"/>
        <end position="126"/>
    </location>
</feature>
<feature type="transmembrane region" description="Helical" evidence="13">
    <location>
        <begin position="218"/>
        <end position="245"/>
    </location>
</feature>
<feature type="transmembrane region" description="Helical" evidence="13">
    <location>
        <begin position="49"/>
        <end position="71"/>
    </location>
</feature>
<keyword evidence="4" id="KW-1003">Cell membrane</keyword>
<dbReference type="InterPro" id="IPR052348">
    <property type="entry name" value="Metallopeptidase_M50B"/>
</dbReference>
<keyword evidence="7" id="KW-0479">Metal-binding</keyword>
<comment type="caution">
    <text evidence="14">The sequence shown here is derived from an EMBL/GenBank/DDBJ whole genome shotgun (WGS) entry which is preliminary data.</text>
</comment>
<keyword evidence="15" id="KW-1185">Reference proteome</keyword>
<comment type="subcellular location">
    <subcellularLocation>
        <location evidence="2">Cell membrane</location>
        <topology evidence="2">Multi-pass membrane protein</topology>
    </subcellularLocation>
</comment>
<dbReference type="EMBL" id="JAHCLR010000023">
    <property type="protein sequence ID" value="MBS9534479.1"/>
    <property type="molecule type" value="Genomic_DNA"/>
</dbReference>
<protein>
    <submittedName>
        <fullName evidence="14">Site-2 protease family protein</fullName>
    </submittedName>
</protein>
<evidence type="ECO:0000256" key="2">
    <source>
        <dbReference type="ARBA" id="ARBA00004651"/>
    </source>
</evidence>
<evidence type="ECO:0000256" key="1">
    <source>
        <dbReference type="ARBA" id="ARBA00001947"/>
    </source>
</evidence>
<dbReference type="InterPro" id="IPR044537">
    <property type="entry name" value="Rip2-like"/>
</dbReference>